<feature type="chain" id="PRO_5029463199" evidence="1">
    <location>
        <begin position="20"/>
        <end position="423"/>
    </location>
</feature>
<name>A0A7L5EFP7_PARDI</name>
<keyword evidence="1" id="KW-0732">Signal</keyword>
<dbReference type="RefSeq" id="WP_170105898.1">
    <property type="nucleotide sequence ID" value="NZ_CP051672.1"/>
</dbReference>
<dbReference type="EMBL" id="CP051672">
    <property type="protein sequence ID" value="QJE29415.1"/>
    <property type="molecule type" value="Genomic_DNA"/>
</dbReference>
<gene>
    <name evidence="2" type="ORF">HHO38_14315</name>
</gene>
<sequence length="423" mass="47968">MKKIFYLMLVALTVGMFTACDDDDENIPDFINPEPKEQWSATMRGDNQSIRAYPDIFANYWEYTYSFEKNPNIGLRLTGSFPKARFFNFTIYDDLTQDDMSAIEDVNIKPNEGSINPYSTETEDYGKNTYTINIIPSSTSATLKASLQNVCEFPDTLKMVSVFMRLYLADQMSGEEHGGVDMPAIQAFDVTTGKDVAFPTHEECQIKNIPNVPSANFTDAQKSLNFMRAPINAWYPNSPADYLFTRIKLNSDTLAIFRFVPPVAPTKVSEYATSEVRYWSICLGATNTLSYESSYDEEMPARDSEGFVTIIIADKNSANLSEVQKKAEANKGTYVMTWDRKNYGDGILALYRNMVFSENFEHSMRKVKPIAMDLAGGGNIYMSELMQMLAMPVLGNWGPQGYKFSEEDFLSDTFDYANIRKMR</sequence>
<proteinExistence type="predicted"/>
<evidence type="ECO:0000313" key="3">
    <source>
        <dbReference type="Proteomes" id="UP000501982"/>
    </source>
</evidence>
<reference evidence="2 3" key="1">
    <citation type="submission" date="2020-04" db="EMBL/GenBank/DDBJ databases">
        <title>Complete Genomes and Methylome analysis of CBBP consortium that reverse antibiotic-induced susceptibility to vancomycin-resistant Enterococcus faecium infection.</title>
        <authorList>
            <person name="Fomenkov A."/>
            <person name="Zhang Z."/>
            <person name="Pamer E."/>
            <person name="Roberts R.J."/>
        </authorList>
    </citation>
    <scope>NUCLEOTIDE SEQUENCE [LARGE SCALE GENOMIC DNA]</scope>
    <source>
        <strain evidence="3">CBBP</strain>
    </source>
</reference>
<dbReference type="PROSITE" id="PS51257">
    <property type="entry name" value="PROKAR_LIPOPROTEIN"/>
    <property type="match status" value="1"/>
</dbReference>
<accession>A0A7L5EFP7</accession>
<evidence type="ECO:0000256" key="1">
    <source>
        <dbReference type="SAM" id="SignalP"/>
    </source>
</evidence>
<evidence type="ECO:0000313" key="2">
    <source>
        <dbReference type="EMBL" id="QJE29415.1"/>
    </source>
</evidence>
<dbReference type="AlphaFoldDB" id="A0A7L5EFP7"/>
<feature type="signal peptide" evidence="1">
    <location>
        <begin position="1"/>
        <end position="19"/>
    </location>
</feature>
<organism evidence="2 3">
    <name type="scientific">Parabacteroides distasonis</name>
    <dbReference type="NCBI Taxonomy" id="823"/>
    <lineage>
        <taxon>Bacteria</taxon>
        <taxon>Pseudomonadati</taxon>
        <taxon>Bacteroidota</taxon>
        <taxon>Bacteroidia</taxon>
        <taxon>Bacteroidales</taxon>
        <taxon>Tannerellaceae</taxon>
        <taxon>Parabacteroides</taxon>
    </lineage>
</organism>
<dbReference type="Proteomes" id="UP000501982">
    <property type="component" value="Chromosome"/>
</dbReference>
<protein>
    <submittedName>
        <fullName evidence="2">Uncharacterized protein</fullName>
    </submittedName>
</protein>